<sequence>MSGWKVLRLESSEVGIELELVWISSLIKRLKEQLLEKRQCYKLLLELLEKRQSKIATMILSLFFVKGLLEVIMMINVLCWNMTYVVEHSKQNYVFLVVLDVLEVE</sequence>
<protein>
    <submittedName>
        <fullName evidence="2">Uncharacterized protein</fullName>
    </submittedName>
</protein>
<reference evidence="2 3" key="2">
    <citation type="journal article" date="2017" name="Front. Plant Sci.">
        <title>Gene Classification and Mining of Molecular Markers Useful in Red Clover (Trifolium pratense) Breeding.</title>
        <authorList>
            <person name="Istvanek J."/>
            <person name="Dluhosova J."/>
            <person name="Dluhos P."/>
            <person name="Patkova L."/>
            <person name="Nedelnik J."/>
            <person name="Repkova J."/>
        </authorList>
    </citation>
    <scope>NUCLEOTIDE SEQUENCE [LARGE SCALE GENOMIC DNA]</scope>
    <source>
        <strain evidence="3">cv. Tatra</strain>
        <tissue evidence="2">Young leaves</tissue>
    </source>
</reference>
<evidence type="ECO:0000256" key="1">
    <source>
        <dbReference type="SAM" id="Phobius"/>
    </source>
</evidence>
<dbReference type="AlphaFoldDB" id="A0A2K3L187"/>
<evidence type="ECO:0000313" key="3">
    <source>
        <dbReference type="Proteomes" id="UP000236291"/>
    </source>
</evidence>
<keyword evidence="1" id="KW-1133">Transmembrane helix</keyword>
<feature type="non-terminal residue" evidence="2">
    <location>
        <position position="105"/>
    </location>
</feature>
<name>A0A2K3L187_TRIPR</name>
<comment type="caution">
    <text evidence="2">The sequence shown here is derived from an EMBL/GenBank/DDBJ whole genome shotgun (WGS) entry which is preliminary data.</text>
</comment>
<dbReference type="EMBL" id="ASHM01024468">
    <property type="protein sequence ID" value="PNX72302.1"/>
    <property type="molecule type" value="Genomic_DNA"/>
</dbReference>
<reference evidence="2 3" key="1">
    <citation type="journal article" date="2014" name="Am. J. Bot.">
        <title>Genome assembly and annotation for red clover (Trifolium pratense; Fabaceae).</title>
        <authorList>
            <person name="Istvanek J."/>
            <person name="Jaros M."/>
            <person name="Krenek A."/>
            <person name="Repkova J."/>
        </authorList>
    </citation>
    <scope>NUCLEOTIDE SEQUENCE [LARGE SCALE GENOMIC DNA]</scope>
    <source>
        <strain evidence="3">cv. Tatra</strain>
        <tissue evidence="2">Young leaves</tissue>
    </source>
</reference>
<evidence type="ECO:0000313" key="2">
    <source>
        <dbReference type="EMBL" id="PNX72302.1"/>
    </source>
</evidence>
<organism evidence="2 3">
    <name type="scientific">Trifolium pratense</name>
    <name type="common">Red clover</name>
    <dbReference type="NCBI Taxonomy" id="57577"/>
    <lineage>
        <taxon>Eukaryota</taxon>
        <taxon>Viridiplantae</taxon>
        <taxon>Streptophyta</taxon>
        <taxon>Embryophyta</taxon>
        <taxon>Tracheophyta</taxon>
        <taxon>Spermatophyta</taxon>
        <taxon>Magnoliopsida</taxon>
        <taxon>eudicotyledons</taxon>
        <taxon>Gunneridae</taxon>
        <taxon>Pentapetalae</taxon>
        <taxon>rosids</taxon>
        <taxon>fabids</taxon>
        <taxon>Fabales</taxon>
        <taxon>Fabaceae</taxon>
        <taxon>Papilionoideae</taxon>
        <taxon>50 kb inversion clade</taxon>
        <taxon>NPAAA clade</taxon>
        <taxon>Hologalegina</taxon>
        <taxon>IRL clade</taxon>
        <taxon>Trifolieae</taxon>
        <taxon>Trifolium</taxon>
    </lineage>
</organism>
<feature type="transmembrane region" description="Helical" evidence="1">
    <location>
        <begin position="55"/>
        <end position="78"/>
    </location>
</feature>
<keyword evidence="1" id="KW-0812">Transmembrane</keyword>
<keyword evidence="1" id="KW-0472">Membrane</keyword>
<proteinExistence type="predicted"/>
<accession>A0A2K3L187</accession>
<gene>
    <name evidence="2" type="ORF">L195_g028192</name>
</gene>
<dbReference type="Proteomes" id="UP000236291">
    <property type="component" value="Unassembled WGS sequence"/>
</dbReference>